<feature type="transmembrane region" description="Helical" evidence="7">
    <location>
        <begin position="105"/>
        <end position="131"/>
    </location>
</feature>
<evidence type="ECO:0000256" key="2">
    <source>
        <dbReference type="ARBA" id="ARBA00022448"/>
    </source>
</evidence>
<dbReference type="InterPro" id="IPR050366">
    <property type="entry name" value="BP-dependent_transpt_permease"/>
</dbReference>
<dbReference type="EMBL" id="JACRUP010000021">
    <property type="protein sequence ID" value="MBC5852951.1"/>
    <property type="molecule type" value="Genomic_DNA"/>
</dbReference>
<feature type="transmembrane region" description="Helical" evidence="7">
    <location>
        <begin position="180"/>
        <end position="199"/>
    </location>
</feature>
<evidence type="ECO:0000256" key="1">
    <source>
        <dbReference type="ARBA" id="ARBA00004651"/>
    </source>
</evidence>
<evidence type="ECO:0000256" key="6">
    <source>
        <dbReference type="ARBA" id="ARBA00023136"/>
    </source>
</evidence>
<dbReference type="GO" id="GO:0055085">
    <property type="term" value="P:transmembrane transport"/>
    <property type="evidence" value="ECO:0007669"/>
    <property type="project" value="InterPro"/>
</dbReference>
<comment type="similarity">
    <text evidence="7">Belongs to the binding-protein-dependent transport system permease family.</text>
</comment>
<reference evidence="8" key="1">
    <citation type="submission" date="2020-08" db="EMBL/GenBank/DDBJ databases">
        <title>Genome Sequencing and Pan-Genome Analysis of Migratory bird Vibrio Strains, Inner Mongolia.</title>
        <authorList>
            <person name="Zheng L."/>
        </authorList>
    </citation>
    <scope>NUCLEOTIDE SEQUENCE</scope>
    <source>
        <strain evidence="8">M13F</strain>
    </source>
</reference>
<keyword evidence="3" id="KW-1003">Cell membrane</keyword>
<dbReference type="Pfam" id="PF12911">
    <property type="entry name" value="OppC_N"/>
    <property type="match status" value="1"/>
</dbReference>
<gene>
    <name evidence="8" type="ORF">H8Q88_18880</name>
</gene>
<dbReference type="CDD" id="cd06261">
    <property type="entry name" value="TM_PBP2"/>
    <property type="match status" value="1"/>
</dbReference>
<comment type="caution">
    <text evidence="8">The sequence shown here is derived from an EMBL/GenBank/DDBJ whole genome shotgun (WGS) entry which is preliminary data.</text>
</comment>
<keyword evidence="9" id="KW-1185">Reference proteome</keyword>
<evidence type="ECO:0000256" key="3">
    <source>
        <dbReference type="ARBA" id="ARBA00022475"/>
    </source>
</evidence>
<dbReference type="InterPro" id="IPR025966">
    <property type="entry name" value="OppC_N"/>
</dbReference>
<comment type="subcellular location">
    <subcellularLocation>
        <location evidence="1 7">Cell membrane</location>
        <topology evidence="1 7">Multi-pass membrane protein</topology>
    </subcellularLocation>
</comment>
<evidence type="ECO:0000313" key="9">
    <source>
        <dbReference type="Proteomes" id="UP000615796"/>
    </source>
</evidence>
<proteinExistence type="inferred from homology"/>
<protein>
    <submittedName>
        <fullName evidence="8">ABC transporter permease</fullName>
    </submittedName>
</protein>
<keyword evidence="5 7" id="KW-1133">Transmembrane helix</keyword>
<dbReference type="Pfam" id="PF00528">
    <property type="entry name" value="BPD_transp_1"/>
    <property type="match status" value="1"/>
</dbReference>
<sequence length="317" mass="34228">MSQGTTTMSSNVVLPEQPKAQPSVSPWRLVWNRFKRHKAGVVSAIFVVLLVILCFSASLIARWMGHDPFDVNFFARLEPASSTHWLGTDELGRDVFLRLLYGGQISLMVGAVAAFATAIIGSLIGVCAGYFGGKVDAILMRIADFTLSLPTLPLMIVLAAVDLRKLGLPDEWVQGDTISLLRIIVIVALFGWPTTARLVRSGTLSVREREYVKAAVGYGASSARIIRKHVLPNVLSPVIISTTMALGGVILLESALSFLGLGIQPPLPSWGNMLQNAQEMIWQSPGLAIYPGVAILFTVMAFNFLGDALQDALDPKA</sequence>
<feature type="transmembrane region" description="Helical" evidence="7">
    <location>
        <begin position="281"/>
        <end position="306"/>
    </location>
</feature>
<organism evidence="8 9">
    <name type="scientific">Vibrio metschnikovii</name>
    <dbReference type="NCBI Taxonomy" id="28172"/>
    <lineage>
        <taxon>Bacteria</taxon>
        <taxon>Pseudomonadati</taxon>
        <taxon>Pseudomonadota</taxon>
        <taxon>Gammaproteobacteria</taxon>
        <taxon>Vibrionales</taxon>
        <taxon>Vibrionaceae</taxon>
        <taxon>Vibrio</taxon>
    </lineage>
</organism>
<dbReference type="PANTHER" id="PTHR43386">
    <property type="entry name" value="OLIGOPEPTIDE TRANSPORT SYSTEM PERMEASE PROTEIN APPC"/>
    <property type="match status" value="1"/>
</dbReference>
<dbReference type="Proteomes" id="UP000615796">
    <property type="component" value="Unassembled WGS sequence"/>
</dbReference>
<evidence type="ECO:0000256" key="7">
    <source>
        <dbReference type="RuleBase" id="RU363032"/>
    </source>
</evidence>
<feature type="transmembrane region" description="Helical" evidence="7">
    <location>
        <begin position="41"/>
        <end position="64"/>
    </location>
</feature>
<dbReference type="InterPro" id="IPR000515">
    <property type="entry name" value="MetI-like"/>
</dbReference>
<dbReference type="SUPFAM" id="SSF161098">
    <property type="entry name" value="MetI-like"/>
    <property type="match status" value="1"/>
</dbReference>
<dbReference type="PROSITE" id="PS50928">
    <property type="entry name" value="ABC_TM1"/>
    <property type="match status" value="1"/>
</dbReference>
<feature type="transmembrane region" description="Helical" evidence="7">
    <location>
        <begin position="234"/>
        <end position="261"/>
    </location>
</feature>
<evidence type="ECO:0000313" key="8">
    <source>
        <dbReference type="EMBL" id="MBC5852951.1"/>
    </source>
</evidence>
<evidence type="ECO:0000256" key="4">
    <source>
        <dbReference type="ARBA" id="ARBA00022692"/>
    </source>
</evidence>
<keyword evidence="4 7" id="KW-0812">Transmembrane</keyword>
<evidence type="ECO:0000256" key="5">
    <source>
        <dbReference type="ARBA" id="ARBA00022989"/>
    </source>
</evidence>
<dbReference type="GO" id="GO:0005886">
    <property type="term" value="C:plasma membrane"/>
    <property type="evidence" value="ECO:0007669"/>
    <property type="project" value="UniProtKB-SubCell"/>
</dbReference>
<name>A0A9X0UKI8_VIBME</name>
<dbReference type="PANTHER" id="PTHR43386:SF1">
    <property type="entry name" value="D,D-DIPEPTIDE TRANSPORT SYSTEM PERMEASE PROTEIN DDPC-RELATED"/>
    <property type="match status" value="1"/>
</dbReference>
<dbReference type="InterPro" id="IPR035906">
    <property type="entry name" value="MetI-like_sf"/>
</dbReference>
<feature type="transmembrane region" description="Helical" evidence="7">
    <location>
        <begin position="138"/>
        <end position="160"/>
    </location>
</feature>
<accession>A0A9X0UKI8</accession>
<keyword evidence="2 7" id="KW-0813">Transport</keyword>
<dbReference type="AlphaFoldDB" id="A0A9X0UKI8"/>
<dbReference type="Gene3D" id="1.10.3720.10">
    <property type="entry name" value="MetI-like"/>
    <property type="match status" value="1"/>
</dbReference>
<keyword evidence="6 7" id="KW-0472">Membrane</keyword>